<dbReference type="Proteomes" id="UP000266861">
    <property type="component" value="Unassembled WGS sequence"/>
</dbReference>
<comment type="caution">
    <text evidence="2">The sequence shown here is derived from an EMBL/GenBank/DDBJ whole genome shotgun (WGS) entry which is preliminary data.</text>
</comment>
<keyword evidence="3" id="KW-1185">Reference proteome</keyword>
<sequence>MHIEKAKGSYEEASNYCKAEFMQIKGTYEDLNEKNYKLYDGQKKRKRVEDPNQYFEYGTPTKHRRIFTEKEINPKKLKREHFWRPVIFYFYGEGGSGKTGLVNKLFSNELYSKPDNQKAGKNYWNDYNGKDNVLLDEFYTKITWSDACYNVESKYGGFQPFIAKYIFLTNTQPPHLAYRFGKYNNGFMSTVELVEKVRELNKDIDGEIIVNNEVYWRQHFENCKIEYLRKYPYVN</sequence>
<organism evidence="2 3">
    <name type="scientific">Diversispora epigaea</name>
    <dbReference type="NCBI Taxonomy" id="1348612"/>
    <lineage>
        <taxon>Eukaryota</taxon>
        <taxon>Fungi</taxon>
        <taxon>Fungi incertae sedis</taxon>
        <taxon>Mucoromycota</taxon>
        <taxon>Glomeromycotina</taxon>
        <taxon>Glomeromycetes</taxon>
        <taxon>Diversisporales</taxon>
        <taxon>Diversisporaceae</taxon>
        <taxon>Diversispora</taxon>
    </lineage>
</organism>
<dbReference type="AlphaFoldDB" id="A0A397JRU4"/>
<evidence type="ECO:0000313" key="3">
    <source>
        <dbReference type="Proteomes" id="UP000266861"/>
    </source>
</evidence>
<dbReference type="Pfam" id="PF00910">
    <property type="entry name" value="RNA_helicase"/>
    <property type="match status" value="1"/>
</dbReference>
<dbReference type="GO" id="GO:0003723">
    <property type="term" value="F:RNA binding"/>
    <property type="evidence" value="ECO:0007669"/>
    <property type="project" value="InterPro"/>
</dbReference>
<gene>
    <name evidence="2" type="ORF">Glove_21g279</name>
</gene>
<dbReference type="GO" id="GO:0003724">
    <property type="term" value="F:RNA helicase activity"/>
    <property type="evidence" value="ECO:0007669"/>
    <property type="project" value="InterPro"/>
</dbReference>
<dbReference type="EMBL" id="PQFF01000019">
    <property type="protein sequence ID" value="RHZ88756.1"/>
    <property type="molecule type" value="Genomic_DNA"/>
</dbReference>
<dbReference type="OrthoDB" id="2435380at2759"/>
<feature type="domain" description="Helicase superfamily 3 single-stranded DNA/RNA virus" evidence="1">
    <location>
        <begin position="89"/>
        <end position="141"/>
    </location>
</feature>
<dbReference type="InterPro" id="IPR000605">
    <property type="entry name" value="Helicase_SF3_ssDNA/RNA_vir"/>
</dbReference>
<protein>
    <recommendedName>
        <fullName evidence="1">Helicase superfamily 3 single-stranded DNA/RNA virus domain-containing protein</fullName>
    </recommendedName>
</protein>
<accession>A0A397JRU4</accession>
<proteinExistence type="predicted"/>
<evidence type="ECO:0000313" key="2">
    <source>
        <dbReference type="EMBL" id="RHZ88756.1"/>
    </source>
</evidence>
<name>A0A397JRU4_9GLOM</name>
<reference evidence="2 3" key="1">
    <citation type="submission" date="2018-08" db="EMBL/GenBank/DDBJ databases">
        <title>Genome and evolution of the arbuscular mycorrhizal fungus Diversispora epigaea (formerly Glomus versiforme) and its bacterial endosymbionts.</title>
        <authorList>
            <person name="Sun X."/>
            <person name="Fei Z."/>
            <person name="Harrison M."/>
        </authorList>
    </citation>
    <scope>NUCLEOTIDE SEQUENCE [LARGE SCALE GENOMIC DNA]</scope>
    <source>
        <strain evidence="2 3">IT104</strain>
    </source>
</reference>
<evidence type="ECO:0000259" key="1">
    <source>
        <dbReference type="Pfam" id="PF00910"/>
    </source>
</evidence>